<proteinExistence type="predicted"/>
<accession>A0A679E1L3</accession>
<feature type="domain" description="RdRp catalytic" evidence="5">
    <location>
        <begin position="206"/>
        <end position="316"/>
    </location>
</feature>
<dbReference type="InterPro" id="IPR043502">
    <property type="entry name" value="DNA/RNA_pol_sf"/>
</dbReference>
<evidence type="ECO:0000256" key="3">
    <source>
        <dbReference type="ARBA" id="ARBA00022953"/>
    </source>
</evidence>
<dbReference type="GO" id="GO:0003968">
    <property type="term" value="F:RNA-directed RNA polymerase activity"/>
    <property type="evidence" value="ECO:0007669"/>
    <property type="project" value="UniProtKB-KW"/>
</dbReference>
<dbReference type="CDD" id="cd23179">
    <property type="entry name" value="ps_ssRNAv_Tolivirales_RdRp"/>
    <property type="match status" value="1"/>
</dbReference>
<evidence type="ECO:0000313" key="6">
    <source>
        <dbReference type="EMBL" id="BBN50999.1"/>
    </source>
</evidence>
<organism evidence="6">
    <name type="scientific">Korle-bu Aedes virus</name>
    <dbReference type="NCBI Taxonomy" id="2605631"/>
    <lineage>
        <taxon>Viruses</taxon>
        <taxon>Riboviria</taxon>
    </lineage>
</organism>
<dbReference type="GO" id="GO:0000166">
    <property type="term" value="F:nucleotide binding"/>
    <property type="evidence" value="ECO:0007669"/>
    <property type="project" value="UniProtKB-KW"/>
</dbReference>
<dbReference type="Pfam" id="PF00998">
    <property type="entry name" value="RdRP_3"/>
    <property type="match status" value="1"/>
</dbReference>
<comment type="catalytic activity">
    <reaction evidence="4">
        <text>RNA(n) + a ribonucleoside 5'-triphosphate = RNA(n+1) + diphosphate</text>
        <dbReference type="Rhea" id="RHEA:21248"/>
        <dbReference type="Rhea" id="RHEA-COMP:14527"/>
        <dbReference type="Rhea" id="RHEA-COMP:17342"/>
        <dbReference type="ChEBI" id="CHEBI:33019"/>
        <dbReference type="ChEBI" id="CHEBI:61557"/>
        <dbReference type="ChEBI" id="CHEBI:140395"/>
        <dbReference type="EC" id="2.7.7.48"/>
    </reaction>
</comment>
<dbReference type="EMBL" id="LC496785">
    <property type="protein sequence ID" value="BBN50999.1"/>
    <property type="molecule type" value="Genomic_RNA"/>
</dbReference>
<keyword evidence="1 4" id="KW-0808">Transferase</keyword>
<keyword evidence="2 4" id="KW-0548">Nucleotidyltransferase</keyword>
<keyword evidence="3 4" id="KW-0693">Viral RNA replication</keyword>
<reference evidence="6" key="1">
    <citation type="journal article" date="2020" name="Viruses">
        <title>Entomological Assessment of the Status and Risk of Mosquito-borne Arboviral Transmission in Ghana.</title>
        <authorList>
            <person name="Amoa-Bosompem M."/>
            <person name="Kobayashi D."/>
            <person name="Murota K."/>
            <person name="Faizah A.N."/>
            <person name="Itokawa K."/>
            <person name="Fujita R."/>
            <person name="Osei J.H.N."/>
            <person name="Agbosu E."/>
            <person name="Pratt D."/>
            <person name="Kimura S."/>
            <person name="Kwofie K.D."/>
            <person name="Ohashi M."/>
            <person name="Bonney J.H.K."/>
            <person name="Dadzie S."/>
            <person name="Sasaki T."/>
            <person name="Ohta N."/>
            <person name="Isawa H."/>
            <person name="Sawabe K."/>
            <person name="Iwanaga S."/>
        </authorList>
    </citation>
    <scope>NUCLEOTIDE SEQUENCE</scope>
    <source>
        <strain evidence="6">16GH61</strain>
    </source>
</reference>
<dbReference type="GO" id="GO:0039694">
    <property type="term" value="P:viral RNA genome replication"/>
    <property type="evidence" value="ECO:0007669"/>
    <property type="project" value="InterPro"/>
</dbReference>
<dbReference type="EC" id="2.7.7.48" evidence="4"/>
<name>A0A679E1L3_9VIRU</name>
<evidence type="ECO:0000259" key="5">
    <source>
        <dbReference type="PROSITE" id="PS50507"/>
    </source>
</evidence>
<keyword evidence="4" id="KW-0547">Nucleotide-binding</keyword>
<evidence type="ECO:0000256" key="4">
    <source>
        <dbReference type="RuleBase" id="RU363062"/>
    </source>
</evidence>
<protein>
    <recommendedName>
        <fullName evidence="4">RNA-directed RNA polymerase</fullName>
        <ecNumber evidence="4">2.7.7.48</ecNumber>
    </recommendedName>
</protein>
<sequence length="483" mass="55308">MAGFDLSLKTLPGSRVSAGSCDHQCKRTTVKSFAFDGIDTPPVWTHKSCVCNELIALKARHQFDDGLRYSGPCIRNMLREYCGQQLIRRCNPVTEETVIAHAVPSKRKLLEVAQSSLEKEPLCARDGRVKMFLKDDKYHVAEVKAPRCIQYRNKRYCLRLARWMIPIERQVYLWNDASGSPVFAKGRNMRQRGRDIQCKFQWFDDPVVISMDHSKFDSHVNTTLLDLEHWFYNQCARDPELKFLLALQRRNIGRTKNGTKYETLGTRMSGDQNTGLGNCIINFAMTRYVLDGIKHCLYIDGDDFLVFVERCDVQRVNPSTYRLFGMSTTVDGTVDVLEHVEFCQTRPVADGVGGYTMVRNPHRLMARLPWVVGPRETDAIDDIIYSTGLCEISLGVGLPVAQYLGRALAERGGKYRRTELHYRAMLEKVKPQKAQVVEPSAETRMSYETAWGLSIAEQLQLENIKLVDVEAEQSDEFPFRRFH</sequence>
<dbReference type="InterPro" id="IPR002166">
    <property type="entry name" value="RNA_pol_HCV"/>
</dbReference>
<evidence type="ECO:0000256" key="1">
    <source>
        <dbReference type="ARBA" id="ARBA00022679"/>
    </source>
</evidence>
<dbReference type="SUPFAM" id="SSF56672">
    <property type="entry name" value="DNA/RNA polymerases"/>
    <property type="match status" value="1"/>
</dbReference>
<dbReference type="GO" id="GO:0003723">
    <property type="term" value="F:RNA binding"/>
    <property type="evidence" value="ECO:0007669"/>
    <property type="project" value="InterPro"/>
</dbReference>
<keyword evidence="4" id="KW-0696">RNA-directed RNA polymerase</keyword>
<evidence type="ECO:0000256" key="2">
    <source>
        <dbReference type="ARBA" id="ARBA00022695"/>
    </source>
</evidence>
<dbReference type="PROSITE" id="PS50507">
    <property type="entry name" value="RDRP_SSRNA_POS"/>
    <property type="match status" value="1"/>
</dbReference>
<dbReference type="InterPro" id="IPR007094">
    <property type="entry name" value="RNA-dir_pol_PSvirus"/>
</dbReference>